<dbReference type="eggNOG" id="ENOG5032U0Z">
    <property type="taxonomic scope" value="Bacteria"/>
</dbReference>
<evidence type="ECO:0008006" key="3">
    <source>
        <dbReference type="Google" id="ProtNLM"/>
    </source>
</evidence>
<sequence>MLNKTKPFFIVILLAVTLNSYVFQISAGGRPQSPLQPLHDISTFLSEEGLSMTQWEIVMKERIQEKNLPTLMKQLKETEPNLTISKEETETARKIVAKNHQKTMIKSEEFIVIVSKEAAPYAEIIYKMTGQTWDEEIEQFVTRRLNQTKTAYFQENTTTFTCVKADNNDKMNGVLLLEKFSTRLEIKKLQTITEPGFISVTGFTNEWNQALPYSDNGAMNVQYALRQGMGAKTTLIFGTPIITSEY</sequence>
<dbReference type="InterPro" id="IPR036209">
    <property type="entry name" value="YwmB-like_sf"/>
</dbReference>
<reference evidence="1 2" key="1">
    <citation type="submission" date="2013-08" db="EMBL/GenBank/DDBJ databases">
        <title>Genome of Pontibacillus chungwhensis.</title>
        <authorList>
            <person name="Wang Q."/>
            <person name="Wang G."/>
        </authorList>
    </citation>
    <scope>NUCLEOTIDE SEQUENCE [LARGE SCALE GENOMIC DNA]</scope>
    <source>
        <strain evidence="1 2">BH030062</strain>
    </source>
</reference>
<dbReference type="OrthoDB" id="2962597at2"/>
<dbReference type="EMBL" id="AVBG01000002">
    <property type="protein sequence ID" value="KGP92741.1"/>
    <property type="molecule type" value="Genomic_DNA"/>
</dbReference>
<organism evidence="1 2">
    <name type="scientific">Pontibacillus chungwhensis BH030062</name>
    <dbReference type="NCBI Taxonomy" id="1385513"/>
    <lineage>
        <taxon>Bacteria</taxon>
        <taxon>Bacillati</taxon>
        <taxon>Bacillota</taxon>
        <taxon>Bacilli</taxon>
        <taxon>Bacillales</taxon>
        <taxon>Bacillaceae</taxon>
        <taxon>Pontibacillus</taxon>
    </lineage>
</organism>
<dbReference type="InterPro" id="IPR014794">
    <property type="entry name" value="DUF1779"/>
</dbReference>
<proteinExistence type="predicted"/>
<protein>
    <recommendedName>
        <fullName evidence="3">TATA-box binding protein</fullName>
    </recommendedName>
</protein>
<dbReference type="Gene3D" id="3.30.360.40">
    <property type="entry name" value="YwmB-like"/>
    <property type="match status" value="1"/>
</dbReference>
<comment type="caution">
    <text evidence="1">The sequence shown here is derived from an EMBL/GenBank/DDBJ whole genome shotgun (WGS) entry which is preliminary data.</text>
</comment>
<evidence type="ECO:0000313" key="1">
    <source>
        <dbReference type="EMBL" id="KGP92741.1"/>
    </source>
</evidence>
<keyword evidence="2" id="KW-1185">Reference proteome</keyword>
<evidence type="ECO:0000313" key="2">
    <source>
        <dbReference type="Proteomes" id="UP000030153"/>
    </source>
</evidence>
<accession>A0A0A2V1Q4</accession>
<dbReference type="Proteomes" id="UP000030153">
    <property type="component" value="Unassembled WGS sequence"/>
</dbReference>
<gene>
    <name evidence="1" type="ORF">N780_13640</name>
</gene>
<dbReference type="Gene3D" id="3.30.2030.10">
    <property type="entry name" value="YwmB-like"/>
    <property type="match status" value="1"/>
</dbReference>
<name>A0A0A2V1Q4_9BACI</name>
<dbReference type="Pfam" id="PF08680">
    <property type="entry name" value="DUF1779"/>
    <property type="match status" value="1"/>
</dbReference>
<dbReference type="AlphaFoldDB" id="A0A0A2V1Q4"/>
<dbReference type="STRING" id="1385513.N780_13640"/>
<dbReference type="SUPFAM" id="SSF143842">
    <property type="entry name" value="YwmB-like"/>
    <property type="match status" value="1"/>
</dbReference>